<reference evidence="1 2" key="1">
    <citation type="submission" date="2016-10" db="EMBL/GenBank/DDBJ databases">
        <authorList>
            <person name="de Groot N.N."/>
        </authorList>
    </citation>
    <scope>NUCLEOTIDE SEQUENCE [LARGE SCALE GENOMIC DNA]</scope>
    <source>
        <strain evidence="2">E92,LMG 26720,CCM 7988</strain>
    </source>
</reference>
<accession>A0A1I5RZE9</accession>
<name>A0A1I5RZE9_9BACT</name>
<sequence>MLGIHFKIILFIFKKKHYKVQITCSENLTEKIMKKMLYLKTPLKFINTSFNVRYFDLI</sequence>
<proteinExistence type="predicted"/>
<protein>
    <submittedName>
        <fullName evidence="1">Uncharacterized protein</fullName>
    </submittedName>
</protein>
<evidence type="ECO:0000313" key="1">
    <source>
        <dbReference type="EMBL" id="SFP63908.1"/>
    </source>
</evidence>
<dbReference type="EMBL" id="FOXH01000004">
    <property type="protein sequence ID" value="SFP63908.1"/>
    <property type="molecule type" value="Genomic_DNA"/>
</dbReference>
<gene>
    <name evidence="1" type="ORF">SAMN04515674_104327</name>
</gene>
<organism evidence="1 2">
    <name type="scientific">Pseudarcicella hirudinis</name>
    <dbReference type="NCBI Taxonomy" id="1079859"/>
    <lineage>
        <taxon>Bacteria</taxon>
        <taxon>Pseudomonadati</taxon>
        <taxon>Bacteroidota</taxon>
        <taxon>Cytophagia</taxon>
        <taxon>Cytophagales</taxon>
        <taxon>Flectobacillaceae</taxon>
        <taxon>Pseudarcicella</taxon>
    </lineage>
</organism>
<keyword evidence="2" id="KW-1185">Reference proteome</keyword>
<dbReference type="Proteomes" id="UP000199306">
    <property type="component" value="Unassembled WGS sequence"/>
</dbReference>
<evidence type="ECO:0000313" key="2">
    <source>
        <dbReference type="Proteomes" id="UP000199306"/>
    </source>
</evidence>
<dbReference type="AlphaFoldDB" id="A0A1I5RZE9"/>